<comment type="caution">
    <text evidence="3">The sequence shown here is derived from an EMBL/GenBank/DDBJ whole genome shotgun (WGS) entry which is preliminary data.</text>
</comment>
<dbReference type="EMBL" id="JALLPB020000332">
    <property type="protein sequence ID" value="KAL3810394.1"/>
    <property type="molecule type" value="Genomic_DNA"/>
</dbReference>
<protein>
    <submittedName>
        <fullName evidence="3">Uncharacterized protein</fullName>
    </submittedName>
</protein>
<gene>
    <name evidence="3" type="ORF">ACHAXA_004170</name>
</gene>
<name>A0ABD3RBS2_9STRA</name>
<feature type="region of interest" description="Disordered" evidence="1">
    <location>
        <begin position="154"/>
        <end position="209"/>
    </location>
</feature>
<feature type="compositionally biased region" description="Low complexity" evidence="1">
    <location>
        <begin position="172"/>
        <end position="181"/>
    </location>
</feature>
<evidence type="ECO:0000256" key="1">
    <source>
        <dbReference type="SAM" id="MobiDB-lite"/>
    </source>
</evidence>
<keyword evidence="2" id="KW-0472">Membrane</keyword>
<evidence type="ECO:0000256" key="2">
    <source>
        <dbReference type="SAM" id="Phobius"/>
    </source>
</evidence>
<proteinExistence type="predicted"/>
<evidence type="ECO:0000313" key="3">
    <source>
        <dbReference type="EMBL" id="KAL3810394.1"/>
    </source>
</evidence>
<dbReference type="AlphaFoldDB" id="A0ABD3RBS2"/>
<feature type="region of interest" description="Disordered" evidence="1">
    <location>
        <begin position="42"/>
        <end position="115"/>
    </location>
</feature>
<feature type="compositionally biased region" description="Low complexity" evidence="1">
    <location>
        <begin position="199"/>
        <end position="209"/>
    </location>
</feature>
<sequence>MRRRHGPPLWHDVVVVNDENRRPVINNNDVVPDGGISKAALSSIAREGLRPRRMASTVGSERGGSERRAGTGGGTKNDDDASGTRMRDSTRKNDHVGGGGSARPPPGKVLATATSDADPSACIHRALVATTIARSSTTADVDREKVVERRRRMLLRDRRRPSSSILTKDDSSLSMTHSASSAIGIEANASSDNERNDSTTPPTTAVAAHPPASSGMMLLPCLVRLIFVSYEVSRRHGTQFSPSMTAFFVISDLSGWSDVFHAGFVLSVIAGAVATSYSNARGRPRRSSSPITSAIYVALTFLAILSLRMTILPVFEKCAPTEPRAIVNFCPVVPRSSDRWRGGRGIRSTTMYSALDALVVTWYGRASRFARSKIKGRVWREVQRGLFRPFSFHSRVMRLLMLLRWAKFAGPLFGTCNKFRGHVLDMIEKRRQHVRSMAAKGRWNILLDALSRKSKEERAVLNLQRRFREGRDMKARRRLALMSRTGDASNMRLTIRRRLVEEQLDTRVKLRRMEMNEGRRIALRHVSSDDRSNIAEHRRSERTLRKRLLLSPKTSFAVSWKYLTIACAAIEISQFVFAPSLSGDLKKMPLDAFLLGAMEASHRYYPAAHCRGRNGSTSKCRGSRPISVARVVAAVLAPTVNAIVFLDVFVTFFTGELTPAGTLVPKSTVSRWIFPGIGLQLVVNPTMAEISNWVKRGISSAMFVGPSLSYHLFLSCMPLLTCCYDRTLDAIFNFVERQNGILSNDMK</sequence>
<dbReference type="Proteomes" id="UP001530377">
    <property type="component" value="Unassembled WGS sequence"/>
</dbReference>
<reference evidence="3 4" key="1">
    <citation type="submission" date="2024-10" db="EMBL/GenBank/DDBJ databases">
        <title>Updated reference genomes for cyclostephanoid diatoms.</title>
        <authorList>
            <person name="Roberts W.R."/>
            <person name="Alverson A.J."/>
        </authorList>
    </citation>
    <scope>NUCLEOTIDE SEQUENCE [LARGE SCALE GENOMIC DNA]</scope>
    <source>
        <strain evidence="3 4">AJA228-03</strain>
    </source>
</reference>
<organism evidence="3 4">
    <name type="scientific">Cyclostephanos tholiformis</name>
    <dbReference type="NCBI Taxonomy" id="382380"/>
    <lineage>
        <taxon>Eukaryota</taxon>
        <taxon>Sar</taxon>
        <taxon>Stramenopiles</taxon>
        <taxon>Ochrophyta</taxon>
        <taxon>Bacillariophyta</taxon>
        <taxon>Coscinodiscophyceae</taxon>
        <taxon>Thalassiosirophycidae</taxon>
        <taxon>Stephanodiscales</taxon>
        <taxon>Stephanodiscaceae</taxon>
        <taxon>Cyclostephanos</taxon>
    </lineage>
</organism>
<feature type="transmembrane region" description="Helical" evidence="2">
    <location>
        <begin position="259"/>
        <end position="279"/>
    </location>
</feature>
<feature type="transmembrane region" description="Helical" evidence="2">
    <location>
        <begin position="291"/>
        <end position="315"/>
    </location>
</feature>
<evidence type="ECO:0000313" key="4">
    <source>
        <dbReference type="Proteomes" id="UP001530377"/>
    </source>
</evidence>
<feature type="compositionally biased region" description="Basic and acidic residues" evidence="1">
    <location>
        <begin position="85"/>
        <end position="95"/>
    </location>
</feature>
<keyword evidence="4" id="KW-1185">Reference proteome</keyword>
<keyword evidence="2" id="KW-0812">Transmembrane</keyword>
<accession>A0ABD3RBS2</accession>
<keyword evidence="2" id="KW-1133">Transmembrane helix</keyword>